<name>A0ABQ3BCN5_9GAMM</name>
<dbReference type="EMBL" id="BMYZ01000003">
    <property type="protein sequence ID" value="GGY84536.1"/>
    <property type="molecule type" value="Genomic_DNA"/>
</dbReference>
<evidence type="ECO:0000313" key="2">
    <source>
        <dbReference type="Proteomes" id="UP000619761"/>
    </source>
</evidence>
<gene>
    <name evidence="1" type="ORF">GCM10011613_31850</name>
</gene>
<keyword evidence="2" id="KW-1185">Reference proteome</keyword>
<sequence>MENTVAKQPEFTKYLPLDEWFRTRPASAKKLTLTFAEAEQILAAPLPASSQKPSWWTNVYPKIQSHRTAWLNHGWLVHEYDAETQTVKFVRE</sequence>
<reference evidence="2" key="1">
    <citation type="journal article" date="2019" name="Int. J. Syst. Evol. Microbiol.">
        <title>The Global Catalogue of Microorganisms (GCM) 10K type strain sequencing project: providing services to taxonomists for standard genome sequencing and annotation.</title>
        <authorList>
            <consortium name="The Broad Institute Genomics Platform"/>
            <consortium name="The Broad Institute Genome Sequencing Center for Infectious Disease"/>
            <person name="Wu L."/>
            <person name="Ma J."/>
        </authorList>
    </citation>
    <scope>NUCLEOTIDE SEQUENCE [LARGE SCALE GENOMIC DNA]</scope>
    <source>
        <strain evidence="2">KCTC 32239</strain>
    </source>
</reference>
<proteinExistence type="predicted"/>
<comment type="caution">
    <text evidence="1">The sequence shown here is derived from an EMBL/GenBank/DDBJ whole genome shotgun (WGS) entry which is preliminary data.</text>
</comment>
<dbReference type="Proteomes" id="UP000619761">
    <property type="component" value="Unassembled WGS sequence"/>
</dbReference>
<evidence type="ECO:0000313" key="1">
    <source>
        <dbReference type="EMBL" id="GGY84536.1"/>
    </source>
</evidence>
<accession>A0ABQ3BCN5</accession>
<organism evidence="1 2">
    <name type="scientific">Cellvibrio zantedeschiae</name>
    <dbReference type="NCBI Taxonomy" id="1237077"/>
    <lineage>
        <taxon>Bacteria</taxon>
        <taxon>Pseudomonadati</taxon>
        <taxon>Pseudomonadota</taxon>
        <taxon>Gammaproteobacteria</taxon>
        <taxon>Cellvibrionales</taxon>
        <taxon>Cellvibrionaceae</taxon>
        <taxon>Cellvibrio</taxon>
    </lineage>
</organism>
<protein>
    <submittedName>
        <fullName evidence="1">Uncharacterized protein</fullName>
    </submittedName>
</protein>